<evidence type="ECO:0000256" key="6">
    <source>
        <dbReference type="ARBA" id="ARBA00023065"/>
    </source>
</evidence>
<comment type="subcellular location">
    <subcellularLocation>
        <location evidence="1">Membrane</location>
    </subcellularLocation>
</comment>
<comment type="caution">
    <text evidence="9">The sequence shown here is derived from an EMBL/GenBank/DDBJ whole genome shotgun (WGS) entry which is preliminary data.</text>
</comment>
<dbReference type="AlphaFoldDB" id="A0AAV7DUV5"/>
<evidence type="ECO:0000256" key="4">
    <source>
        <dbReference type="ARBA" id="ARBA00022452"/>
    </source>
</evidence>
<keyword evidence="6" id="KW-0406">Ion transport</keyword>
<accession>A0AAV7DUV5</accession>
<dbReference type="GO" id="GO:0005741">
    <property type="term" value="C:mitochondrial outer membrane"/>
    <property type="evidence" value="ECO:0007669"/>
    <property type="project" value="InterPro"/>
</dbReference>
<keyword evidence="3" id="KW-0813">Transport</keyword>
<keyword evidence="7" id="KW-0626">Porin</keyword>
<keyword evidence="10" id="KW-1185">Reference proteome</keyword>
<keyword evidence="4" id="KW-1134">Transmembrane beta strand</keyword>
<dbReference type="FunFam" id="2.40.160.10:FF:000003">
    <property type="entry name" value="Outer mitochondrial membrane protein porin"/>
    <property type="match status" value="1"/>
</dbReference>
<evidence type="ECO:0000256" key="1">
    <source>
        <dbReference type="ARBA" id="ARBA00004370"/>
    </source>
</evidence>
<reference evidence="9 10" key="1">
    <citation type="submission" date="2021-07" db="EMBL/GenBank/DDBJ databases">
        <title>The Aristolochia fimbriata genome: insights into angiosperm evolution, floral development and chemical biosynthesis.</title>
        <authorList>
            <person name="Jiao Y."/>
        </authorList>
    </citation>
    <scope>NUCLEOTIDE SEQUENCE [LARGE SCALE GENOMIC DNA]</scope>
    <source>
        <strain evidence="9">IBCAS-2021</strain>
        <tissue evidence="9">Leaf</tissue>
    </source>
</reference>
<dbReference type="CDD" id="cd07306">
    <property type="entry name" value="Porin3_VDAC"/>
    <property type="match status" value="1"/>
</dbReference>
<evidence type="ECO:0000256" key="5">
    <source>
        <dbReference type="ARBA" id="ARBA00022692"/>
    </source>
</evidence>
<sequence length="277" mass="29725">MSKGPGLFTDIGKKARDLLNKDYSYDQKFTVSTYSNVGVALNSAVIKKGGLSAGDITAAYKYHNTTIDVKVDTESKILTTLTFYDVLPSTKFIASLRLPDYHSGKVEAQYFHEVAAATASTTLNTQSPVVDLSLTLGTPSFSVGGEAAFDSTAGSFIKYNAGISVKMPDSTSDIVLAEKTDVLKVSHVHDLGEKKKSAIVAEFTRRFSTNENTITVGGSHALEPFTVVKGRLNNHGKLGALLQHEVKPNSILTISGEFDTLALDKKPRFGLALALKS</sequence>
<dbReference type="GO" id="GO:0046930">
    <property type="term" value="C:pore complex"/>
    <property type="evidence" value="ECO:0007669"/>
    <property type="project" value="UniProtKB-KW"/>
</dbReference>
<evidence type="ECO:0000313" key="10">
    <source>
        <dbReference type="Proteomes" id="UP000825729"/>
    </source>
</evidence>
<name>A0AAV7DUV5_ARIFI</name>
<dbReference type="PANTHER" id="PTHR11743:SF23">
    <property type="entry name" value="MITOCHONDRIAL OUTER MEMBRANE PROTEIN PORIN 5-RELATED"/>
    <property type="match status" value="1"/>
</dbReference>
<keyword evidence="5" id="KW-0812">Transmembrane</keyword>
<evidence type="ECO:0000256" key="2">
    <source>
        <dbReference type="ARBA" id="ARBA00009624"/>
    </source>
</evidence>
<dbReference type="InterPro" id="IPR001925">
    <property type="entry name" value="Porin_Euk"/>
</dbReference>
<dbReference type="InterPro" id="IPR027246">
    <property type="entry name" value="Porin_Euk/Tom40"/>
</dbReference>
<dbReference type="GO" id="GO:0008308">
    <property type="term" value="F:voltage-gated monoatomic anion channel activity"/>
    <property type="evidence" value="ECO:0007669"/>
    <property type="project" value="InterPro"/>
</dbReference>
<dbReference type="Pfam" id="PF01459">
    <property type="entry name" value="Porin_3"/>
    <property type="match status" value="1"/>
</dbReference>
<keyword evidence="8" id="KW-0472">Membrane</keyword>
<dbReference type="GO" id="GO:0015288">
    <property type="term" value="F:porin activity"/>
    <property type="evidence" value="ECO:0007669"/>
    <property type="project" value="UniProtKB-KW"/>
</dbReference>
<dbReference type="InterPro" id="IPR023614">
    <property type="entry name" value="Porin_dom_sf"/>
</dbReference>
<comment type="similarity">
    <text evidence="2">Belongs to the eukaryotic mitochondrial porin (TC 1.B.8.1) family.</text>
</comment>
<proteinExistence type="inferred from homology"/>
<dbReference type="Gene3D" id="2.40.160.10">
    <property type="entry name" value="Porin"/>
    <property type="match status" value="1"/>
</dbReference>
<dbReference type="EMBL" id="JAINDJ010000008">
    <property type="protein sequence ID" value="KAG9440415.1"/>
    <property type="molecule type" value="Genomic_DNA"/>
</dbReference>
<dbReference type="PANTHER" id="PTHR11743">
    <property type="entry name" value="VOLTAGE-DEPENDENT ANION-SELECTIVE CHANNEL"/>
    <property type="match status" value="1"/>
</dbReference>
<gene>
    <name evidence="9" type="ORF">H6P81_020580</name>
</gene>
<evidence type="ECO:0000256" key="3">
    <source>
        <dbReference type="ARBA" id="ARBA00022448"/>
    </source>
</evidence>
<evidence type="ECO:0000256" key="8">
    <source>
        <dbReference type="ARBA" id="ARBA00023136"/>
    </source>
</evidence>
<evidence type="ECO:0000313" key="9">
    <source>
        <dbReference type="EMBL" id="KAG9440415.1"/>
    </source>
</evidence>
<dbReference type="Proteomes" id="UP000825729">
    <property type="component" value="Unassembled WGS sequence"/>
</dbReference>
<organism evidence="9 10">
    <name type="scientific">Aristolochia fimbriata</name>
    <name type="common">White veined hardy Dutchman's pipe vine</name>
    <dbReference type="NCBI Taxonomy" id="158543"/>
    <lineage>
        <taxon>Eukaryota</taxon>
        <taxon>Viridiplantae</taxon>
        <taxon>Streptophyta</taxon>
        <taxon>Embryophyta</taxon>
        <taxon>Tracheophyta</taxon>
        <taxon>Spermatophyta</taxon>
        <taxon>Magnoliopsida</taxon>
        <taxon>Magnoliidae</taxon>
        <taxon>Piperales</taxon>
        <taxon>Aristolochiaceae</taxon>
        <taxon>Aristolochia</taxon>
    </lineage>
</organism>
<protein>
    <recommendedName>
        <fullName evidence="11">Mitochondrial outer membrane protein porin 2-like</fullName>
    </recommendedName>
</protein>
<evidence type="ECO:0008006" key="11">
    <source>
        <dbReference type="Google" id="ProtNLM"/>
    </source>
</evidence>
<evidence type="ECO:0000256" key="7">
    <source>
        <dbReference type="ARBA" id="ARBA00023114"/>
    </source>
</evidence>